<evidence type="ECO:0000256" key="1">
    <source>
        <dbReference type="SAM" id="Coils"/>
    </source>
</evidence>
<name>A0AAN5P7R9_LEGPN</name>
<keyword evidence="1" id="KW-0175">Coiled coil</keyword>
<dbReference type="EMBL" id="DACWOD010000002">
    <property type="protein sequence ID" value="HAU2395209.1"/>
    <property type="molecule type" value="Genomic_DNA"/>
</dbReference>
<evidence type="ECO:0000313" key="3">
    <source>
        <dbReference type="EMBL" id="HAU2395209.1"/>
    </source>
</evidence>
<dbReference type="AlphaFoldDB" id="A0AAN5P7R9"/>
<evidence type="ECO:0000313" key="4">
    <source>
        <dbReference type="Proteomes" id="UP000863577"/>
    </source>
</evidence>
<organism evidence="3 4">
    <name type="scientific">Legionella pneumophila</name>
    <dbReference type="NCBI Taxonomy" id="446"/>
    <lineage>
        <taxon>Bacteria</taxon>
        <taxon>Pseudomonadati</taxon>
        <taxon>Pseudomonadota</taxon>
        <taxon>Gammaproteobacteria</taxon>
        <taxon>Legionellales</taxon>
        <taxon>Legionellaceae</taxon>
        <taxon>Legionella</taxon>
    </lineage>
</organism>
<accession>A0AAN5P7R9</accession>
<dbReference type="GO" id="GO:0009372">
    <property type="term" value="P:quorum sensing"/>
    <property type="evidence" value="ECO:0007669"/>
    <property type="project" value="InterPro"/>
</dbReference>
<feature type="transmembrane region" description="Helical" evidence="2">
    <location>
        <begin position="124"/>
        <end position="145"/>
    </location>
</feature>
<keyword evidence="2" id="KW-0472">Membrane</keyword>
<dbReference type="RefSeq" id="WP_042754801.1">
    <property type="nucleotide sequence ID" value="NZ_CAXYJH010000046.1"/>
</dbReference>
<feature type="coiled-coil region" evidence="1">
    <location>
        <begin position="26"/>
        <end position="61"/>
    </location>
</feature>
<proteinExistence type="predicted"/>
<comment type="caution">
    <text evidence="3">The sequence shown here is derived from an EMBL/GenBank/DDBJ whole genome shotgun (WGS) entry which is preliminary data.</text>
</comment>
<keyword evidence="2" id="KW-1133">Transmembrane helix</keyword>
<reference evidence="3" key="2">
    <citation type="submission" date="2019-09" db="EMBL/GenBank/DDBJ databases">
        <authorList>
            <consortium name="NCBI Pathogen Detection Project"/>
        </authorList>
    </citation>
    <scope>NUCLEOTIDE SEQUENCE</scope>
    <source>
        <strain evidence="3">CL18-200174</strain>
    </source>
</reference>
<dbReference type="InterPro" id="IPR028140">
    <property type="entry name" value="TraM"/>
</dbReference>
<sequence>MSEAIDETIKEIAVRHGVVLSKDDPILILQTMNERLLEETRKAQQEMLAQFKEEMENISSQWKDDAKDKAEKVLSAALASSKAAMSKLLQESTSESVRTMKKMISDSLTEACDLTQQARRFSRFSLLSSIAILIGFVLTCVVHFLR</sequence>
<keyword evidence="2" id="KW-0812">Transmembrane</keyword>
<dbReference type="Pfam" id="PF11657">
    <property type="entry name" value="Activator-TraM"/>
    <property type="match status" value="1"/>
</dbReference>
<evidence type="ECO:0000256" key="2">
    <source>
        <dbReference type="SAM" id="Phobius"/>
    </source>
</evidence>
<reference evidence="3" key="1">
    <citation type="journal article" date="2018" name="Genome Biol.">
        <title>SKESA: strategic k-mer extension for scrupulous assemblies.</title>
        <authorList>
            <person name="Souvorov A."/>
            <person name="Agarwala R."/>
            <person name="Lipman D.J."/>
        </authorList>
    </citation>
    <scope>NUCLEOTIDE SEQUENCE</scope>
    <source>
        <strain evidence="3">CL18-200174</strain>
    </source>
</reference>
<gene>
    <name evidence="3" type="ORF">JBK99_02525</name>
</gene>
<protein>
    <submittedName>
        <fullName evidence="3">Conjugal transfer protein TraM</fullName>
    </submittedName>
</protein>
<dbReference type="NCBIfam" id="NF010470">
    <property type="entry name" value="PRK13895.1"/>
    <property type="match status" value="1"/>
</dbReference>
<dbReference type="Proteomes" id="UP000863577">
    <property type="component" value="Unassembled WGS sequence"/>
</dbReference>